<evidence type="ECO:0000259" key="14">
    <source>
        <dbReference type="SMART" id="SM00849"/>
    </source>
</evidence>
<evidence type="ECO:0000256" key="6">
    <source>
        <dbReference type="ARBA" id="ARBA00012865"/>
    </source>
</evidence>
<evidence type="ECO:0000256" key="5">
    <source>
        <dbReference type="ARBA" id="ARBA00011245"/>
    </source>
</evidence>
<evidence type="ECO:0000256" key="9">
    <source>
        <dbReference type="ARBA" id="ARBA00022764"/>
    </source>
</evidence>
<keyword evidence="11" id="KW-0862">Zinc</keyword>
<dbReference type="GO" id="GO:0008800">
    <property type="term" value="F:beta-lactamase activity"/>
    <property type="evidence" value="ECO:0007669"/>
    <property type="project" value="UniProtKB-EC"/>
</dbReference>
<gene>
    <name evidence="15" type="ORF">JOC73_002823</name>
</gene>
<dbReference type="EMBL" id="JAFBEE010000028">
    <property type="protein sequence ID" value="MBM7616241.1"/>
    <property type="molecule type" value="Genomic_DNA"/>
</dbReference>
<protein>
    <recommendedName>
        <fullName evidence="6">beta-lactamase</fullName>
        <ecNumber evidence="6">3.5.2.6</ecNumber>
    </recommendedName>
</protein>
<organism evidence="15 16">
    <name type="scientific">Alkaliphilus hydrothermalis</name>
    <dbReference type="NCBI Taxonomy" id="1482730"/>
    <lineage>
        <taxon>Bacteria</taxon>
        <taxon>Bacillati</taxon>
        <taxon>Bacillota</taxon>
        <taxon>Clostridia</taxon>
        <taxon>Peptostreptococcales</taxon>
        <taxon>Natronincolaceae</taxon>
        <taxon>Alkaliphilus</taxon>
    </lineage>
</organism>
<sequence>MKRVTLLMTLIISVAMVLSACVGFTSTNVKKQLDYYKSGTIEDDHYVELTKINDHIWVHTTYENYNGYKAASNGVVAVTSKGLVLIDTPWNNEQTKELIKLTKSIFNKDITIAIITHAHADRIGGIRTLLENNIEVRSTSMTALEAEKNGFEKPEPTLDEESVITVGDLDMDIFYPGEGHSVDNITVWFPKYKILFGGCLIKSLESENLGSIEDANLQQWPSSVEKVLGKYGDAEVVIPGHGKWGSIQLVRHTLELLGK</sequence>
<dbReference type="EC" id="3.5.2.6" evidence="6"/>
<evidence type="ECO:0000256" key="10">
    <source>
        <dbReference type="ARBA" id="ARBA00022801"/>
    </source>
</evidence>
<dbReference type="NCBIfam" id="NF033088">
    <property type="entry name" value="bla_subclass_B1"/>
    <property type="match status" value="1"/>
</dbReference>
<dbReference type="Pfam" id="PF00753">
    <property type="entry name" value="Lactamase_B"/>
    <property type="match status" value="1"/>
</dbReference>
<comment type="caution">
    <text evidence="15">The sequence shown here is derived from an EMBL/GenBank/DDBJ whole genome shotgun (WGS) entry which is preliminary data.</text>
</comment>
<comment type="catalytic activity">
    <reaction evidence="1">
        <text>a beta-lactam + H2O = a substituted beta-amino acid</text>
        <dbReference type="Rhea" id="RHEA:20401"/>
        <dbReference type="ChEBI" id="CHEBI:15377"/>
        <dbReference type="ChEBI" id="CHEBI:35627"/>
        <dbReference type="ChEBI" id="CHEBI:140347"/>
        <dbReference type="EC" id="3.5.2.6"/>
    </reaction>
</comment>
<keyword evidence="9" id="KW-0574">Periplasm</keyword>
<dbReference type="PANTHER" id="PTHR42951">
    <property type="entry name" value="METALLO-BETA-LACTAMASE DOMAIN-CONTAINING"/>
    <property type="match status" value="1"/>
</dbReference>
<evidence type="ECO:0000256" key="12">
    <source>
        <dbReference type="ARBA" id="ARBA00023251"/>
    </source>
</evidence>
<dbReference type="InterPro" id="IPR058199">
    <property type="entry name" value="BlaB//VIM/IMP-1"/>
</dbReference>
<dbReference type="SUPFAM" id="SSF56281">
    <property type="entry name" value="Metallo-hydrolase/oxidoreductase"/>
    <property type="match status" value="1"/>
</dbReference>
<dbReference type="InterPro" id="IPR001279">
    <property type="entry name" value="Metallo-B-lactamas"/>
</dbReference>
<keyword evidence="10 15" id="KW-0378">Hydrolase</keyword>
<keyword evidence="12" id="KW-0046">Antibiotic resistance</keyword>
<dbReference type="NCBIfam" id="NF012229">
    <property type="entry name" value="bla_class_B_core"/>
    <property type="match status" value="1"/>
</dbReference>
<name>A0ABS2NTK6_9FIRM</name>
<keyword evidence="7" id="KW-0479">Metal-binding</keyword>
<accession>A0ABS2NTK6</accession>
<evidence type="ECO:0000256" key="4">
    <source>
        <dbReference type="ARBA" id="ARBA00005250"/>
    </source>
</evidence>
<dbReference type="Proteomes" id="UP001314796">
    <property type="component" value="Unassembled WGS sequence"/>
</dbReference>
<feature type="domain" description="Metallo-beta-lactamase" evidence="14">
    <location>
        <begin position="71"/>
        <end position="241"/>
    </location>
</feature>
<dbReference type="Gene3D" id="3.60.15.10">
    <property type="entry name" value="Ribonuclease Z/Hydroxyacylglutathione hydrolase-like"/>
    <property type="match status" value="1"/>
</dbReference>
<dbReference type="InterPro" id="IPR036866">
    <property type="entry name" value="RibonucZ/Hydroxyglut_hydro"/>
</dbReference>
<reference evidence="15 16" key="1">
    <citation type="submission" date="2021-01" db="EMBL/GenBank/DDBJ databases">
        <title>Genomic Encyclopedia of Type Strains, Phase IV (KMG-IV): sequencing the most valuable type-strain genomes for metagenomic binning, comparative biology and taxonomic classification.</title>
        <authorList>
            <person name="Goeker M."/>
        </authorList>
    </citation>
    <scope>NUCLEOTIDE SEQUENCE [LARGE SCALE GENOMIC DNA]</scope>
    <source>
        <strain evidence="15 16">DSM 25890</strain>
    </source>
</reference>
<evidence type="ECO:0000256" key="11">
    <source>
        <dbReference type="ARBA" id="ARBA00022833"/>
    </source>
</evidence>
<evidence type="ECO:0000256" key="1">
    <source>
        <dbReference type="ARBA" id="ARBA00001526"/>
    </source>
</evidence>
<proteinExistence type="inferred from homology"/>
<evidence type="ECO:0000256" key="2">
    <source>
        <dbReference type="ARBA" id="ARBA00001947"/>
    </source>
</evidence>
<dbReference type="RefSeq" id="WP_204404255.1">
    <property type="nucleotide sequence ID" value="NZ_JAFBEE010000028.1"/>
</dbReference>
<comment type="similarity">
    <text evidence="4">Belongs to the metallo-beta-lactamase superfamily. Class-B beta-lactamase family.</text>
</comment>
<evidence type="ECO:0000313" key="15">
    <source>
        <dbReference type="EMBL" id="MBM7616241.1"/>
    </source>
</evidence>
<keyword evidence="8 13" id="KW-0732">Signal</keyword>
<dbReference type="InterPro" id="IPR001018">
    <property type="entry name" value="Beta-lactamase_class-B_CS"/>
</dbReference>
<feature type="chain" id="PRO_5047132341" description="beta-lactamase" evidence="13">
    <location>
        <begin position="21"/>
        <end position="259"/>
    </location>
</feature>
<comment type="cofactor">
    <cofactor evidence="2">
        <name>Zn(2+)</name>
        <dbReference type="ChEBI" id="CHEBI:29105"/>
    </cofactor>
</comment>
<dbReference type="SMART" id="SM00849">
    <property type="entry name" value="Lactamase_B"/>
    <property type="match status" value="1"/>
</dbReference>
<comment type="subunit">
    <text evidence="5">Monomer.</text>
</comment>
<evidence type="ECO:0000313" key="16">
    <source>
        <dbReference type="Proteomes" id="UP001314796"/>
    </source>
</evidence>
<evidence type="ECO:0000256" key="8">
    <source>
        <dbReference type="ARBA" id="ARBA00022729"/>
    </source>
</evidence>
<evidence type="ECO:0000256" key="13">
    <source>
        <dbReference type="SAM" id="SignalP"/>
    </source>
</evidence>
<dbReference type="InterPro" id="IPR050855">
    <property type="entry name" value="NDM-1-like"/>
</dbReference>
<dbReference type="PANTHER" id="PTHR42951:SF4">
    <property type="entry name" value="ACYL-COENZYME A THIOESTERASE MBLAC2"/>
    <property type="match status" value="1"/>
</dbReference>
<keyword evidence="16" id="KW-1185">Reference proteome</keyword>
<comment type="subcellular location">
    <subcellularLocation>
        <location evidence="3">Periplasm</location>
    </subcellularLocation>
</comment>
<evidence type="ECO:0000256" key="3">
    <source>
        <dbReference type="ARBA" id="ARBA00004418"/>
    </source>
</evidence>
<dbReference type="PROSITE" id="PS00744">
    <property type="entry name" value="BETA_LACTAMASE_B_2"/>
    <property type="match status" value="1"/>
</dbReference>
<dbReference type="PROSITE" id="PS51257">
    <property type="entry name" value="PROKAR_LIPOPROTEIN"/>
    <property type="match status" value="1"/>
</dbReference>
<evidence type="ECO:0000256" key="7">
    <source>
        <dbReference type="ARBA" id="ARBA00022723"/>
    </source>
</evidence>
<feature type="signal peptide" evidence="13">
    <location>
        <begin position="1"/>
        <end position="20"/>
    </location>
</feature>